<dbReference type="STRING" id="436017.A4SAU3"/>
<dbReference type="OrthoDB" id="433738at2759"/>
<dbReference type="SMART" id="SM00028">
    <property type="entry name" value="TPR"/>
    <property type="match status" value="3"/>
</dbReference>
<evidence type="ECO:0000313" key="8">
    <source>
        <dbReference type="Proteomes" id="UP000001568"/>
    </source>
</evidence>
<evidence type="ECO:0000256" key="2">
    <source>
        <dbReference type="ARBA" id="ARBA00022803"/>
    </source>
</evidence>
<dbReference type="GeneID" id="5006721"/>
<keyword evidence="2 4" id="KW-0802">TPR repeat</keyword>
<evidence type="ECO:0000256" key="5">
    <source>
        <dbReference type="SAM" id="MobiDB-lite"/>
    </source>
</evidence>
<dbReference type="InterPro" id="IPR046357">
    <property type="entry name" value="PPIase_dom_sf"/>
</dbReference>
<keyword evidence="3" id="KW-0413">Isomerase</keyword>
<dbReference type="Gramene" id="ABP00816">
    <property type="protein sequence ID" value="ABP00816"/>
    <property type="gene ID" value="OSTLU_89680"/>
</dbReference>
<dbReference type="EMBL" id="CP000600">
    <property type="protein sequence ID" value="ABP00816.1"/>
    <property type="molecule type" value="Genomic_DNA"/>
</dbReference>
<dbReference type="PANTHER" id="PTHR11242:SF0">
    <property type="entry name" value="TPR_REGION DOMAIN-CONTAINING PROTEIN"/>
    <property type="match status" value="1"/>
</dbReference>
<name>A4SAU3_OSTLU</name>
<evidence type="ECO:0000256" key="1">
    <source>
        <dbReference type="ARBA" id="ARBA00022737"/>
    </source>
</evidence>
<dbReference type="SUPFAM" id="SSF54534">
    <property type="entry name" value="FKBP-like"/>
    <property type="match status" value="1"/>
</dbReference>
<keyword evidence="8" id="KW-1185">Reference proteome</keyword>
<dbReference type="EC" id="5.2.1.8" evidence="3"/>
<sequence>MEPIQFTLSARTGIADEEGRTRDGPARVEALDACAMTMRVGERATFECGAALAYGKEGNFSFPAVGKDRAVVLDLEILGARGSAAAPEMRQRDMTYEQRVERVRAHRSNGNAAFAGGRAREAVREYSMALTYLTEDFMMQLFDKYEVEAHEEFVAAHGNLAAAYLRLGAFEDAVTHVGYVLKVDENNAKAYYRRGKARAGLGQEDAAREDFLKAKKITEAAGLVDANVVKALREIDAAIRDRERATSAAFKGIFNTKTDGGDASSNADANVARKPPDGGGSFISRAVASLFGKSRREGP</sequence>
<feature type="domain" description="PPIase FKBP-type" evidence="6">
    <location>
        <begin position="1"/>
        <end position="81"/>
    </location>
</feature>
<dbReference type="SUPFAM" id="SSF48452">
    <property type="entry name" value="TPR-like"/>
    <property type="match status" value="1"/>
</dbReference>
<gene>
    <name evidence="7" type="primary">TPR2a</name>
    <name evidence="7" type="ORF">OSTLU_89680</name>
</gene>
<dbReference type="InterPro" id="IPR001179">
    <property type="entry name" value="PPIase_FKBP_dom"/>
</dbReference>
<dbReference type="Gene3D" id="3.10.50.40">
    <property type="match status" value="1"/>
</dbReference>
<protein>
    <recommendedName>
        <fullName evidence="3">peptidylprolyl isomerase</fullName>
        <ecNumber evidence="3">5.2.1.8</ecNumber>
    </recommendedName>
</protein>
<feature type="region of interest" description="Disordered" evidence="5">
    <location>
        <begin position="260"/>
        <end position="283"/>
    </location>
</feature>
<dbReference type="GO" id="GO:0003755">
    <property type="term" value="F:peptidyl-prolyl cis-trans isomerase activity"/>
    <property type="evidence" value="ECO:0007669"/>
    <property type="project" value="UniProtKB-KW"/>
</dbReference>
<dbReference type="HOGENOM" id="CLU_931866_0_0_1"/>
<organism evidence="7 8">
    <name type="scientific">Ostreococcus lucimarinus (strain CCE9901)</name>
    <dbReference type="NCBI Taxonomy" id="436017"/>
    <lineage>
        <taxon>Eukaryota</taxon>
        <taxon>Viridiplantae</taxon>
        <taxon>Chlorophyta</taxon>
        <taxon>Mamiellophyceae</taxon>
        <taxon>Mamiellales</taxon>
        <taxon>Bathycoccaceae</taxon>
        <taxon>Ostreococcus</taxon>
    </lineage>
</organism>
<accession>A4SAU3</accession>
<dbReference type="InterPro" id="IPR039663">
    <property type="entry name" value="AIP/AIPL1/TTC9"/>
</dbReference>
<dbReference type="eggNOG" id="KOG0543">
    <property type="taxonomic scope" value="Eukaryota"/>
</dbReference>
<keyword evidence="3" id="KW-0697">Rotamase</keyword>
<reference evidence="7 8" key="1">
    <citation type="journal article" date="2007" name="Proc. Natl. Acad. Sci. U.S.A.">
        <title>The tiny eukaryote Ostreococcus provides genomic insights into the paradox of plankton speciation.</title>
        <authorList>
            <person name="Palenik B."/>
            <person name="Grimwood J."/>
            <person name="Aerts A."/>
            <person name="Rouze P."/>
            <person name="Salamov A."/>
            <person name="Putnam N."/>
            <person name="Dupont C."/>
            <person name="Jorgensen R."/>
            <person name="Derelle E."/>
            <person name="Rombauts S."/>
            <person name="Zhou K."/>
            <person name="Otillar R."/>
            <person name="Merchant S.S."/>
            <person name="Podell S."/>
            <person name="Gaasterland T."/>
            <person name="Napoli C."/>
            <person name="Gendler K."/>
            <person name="Manuell A."/>
            <person name="Tai V."/>
            <person name="Vallon O."/>
            <person name="Piganeau G."/>
            <person name="Jancek S."/>
            <person name="Heijde M."/>
            <person name="Jabbari K."/>
            <person name="Bowler C."/>
            <person name="Lohr M."/>
            <person name="Robbens S."/>
            <person name="Werner G."/>
            <person name="Dubchak I."/>
            <person name="Pazour G.J."/>
            <person name="Ren Q."/>
            <person name="Paulsen I."/>
            <person name="Delwiche C."/>
            <person name="Schmutz J."/>
            <person name="Rokhsar D."/>
            <person name="Van de Peer Y."/>
            <person name="Moreau H."/>
            <person name="Grigoriev I.V."/>
        </authorList>
    </citation>
    <scope>NUCLEOTIDE SEQUENCE [LARGE SCALE GENOMIC DNA]</scope>
    <source>
        <strain evidence="7 8">CCE9901</strain>
    </source>
</reference>
<evidence type="ECO:0000256" key="3">
    <source>
        <dbReference type="PROSITE-ProRule" id="PRU00277"/>
    </source>
</evidence>
<dbReference type="PROSITE" id="PS50059">
    <property type="entry name" value="FKBP_PPIASE"/>
    <property type="match status" value="1"/>
</dbReference>
<dbReference type="PROSITE" id="PS50005">
    <property type="entry name" value="TPR"/>
    <property type="match status" value="1"/>
</dbReference>
<comment type="catalytic activity">
    <reaction evidence="3">
        <text>[protein]-peptidylproline (omega=180) = [protein]-peptidylproline (omega=0)</text>
        <dbReference type="Rhea" id="RHEA:16237"/>
        <dbReference type="Rhea" id="RHEA-COMP:10747"/>
        <dbReference type="Rhea" id="RHEA-COMP:10748"/>
        <dbReference type="ChEBI" id="CHEBI:83833"/>
        <dbReference type="ChEBI" id="CHEBI:83834"/>
        <dbReference type="EC" id="5.2.1.8"/>
    </reaction>
</comment>
<feature type="compositionally biased region" description="Polar residues" evidence="5">
    <location>
        <begin position="1"/>
        <end position="10"/>
    </location>
</feature>
<dbReference type="PANTHER" id="PTHR11242">
    <property type="entry name" value="ARYL HYDROCARBON RECEPTOR INTERACTING PROTEIN RELATED"/>
    <property type="match status" value="1"/>
</dbReference>
<dbReference type="InterPro" id="IPR011990">
    <property type="entry name" value="TPR-like_helical_dom_sf"/>
</dbReference>
<feature type="region of interest" description="Disordered" evidence="5">
    <location>
        <begin position="1"/>
        <end position="23"/>
    </location>
</feature>
<dbReference type="KEGG" id="olu:OSTLU_89680"/>
<evidence type="ECO:0000313" key="7">
    <source>
        <dbReference type="EMBL" id="ABP00816.1"/>
    </source>
</evidence>
<dbReference type="RefSeq" id="XP_001422499.1">
    <property type="nucleotide sequence ID" value="XM_001422462.1"/>
</dbReference>
<dbReference type="Gene3D" id="1.25.40.10">
    <property type="entry name" value="Tetratricopeptide repeat domain"/>
    <property type="match status" value="1"/>
</dbReference>
<feature type="repeat" description="TPR" evidence="4">
    <location>
        <begin position="154"/>
        <end position="187"/>
    </location>
</feature>
<dbReference type="Proteomes" id="UP000001568">
    <property type="component" value="Chromosome 20"/>
</dbReference>
<dbReference type="InterPro" id="IPR019734">
    <property type="entry name" value="TPR_rpt"/>
</dbReference>
<proteinExistence type="predicted"/>
<dbReference type="AlphaFoldDB" id="A4SAU3"/>
<keyword evidence="1" id="KW-0677">Repeat</keyword>
<evidence type="ECO:0000256" key="4">
    <source>
        <dbReference type="PROSITE-ProRule" id="PRU00339"/>
    </source>
</evidence>
<evidence type="ECO:0000259" key="6">
    <source>
        <dbReference type="PROSITE" id="PS50059"/>
    </source>
</evidence>